<dbReference type="PANTHER" id="PTHR23519:SF1">
    <property type="entry name" value="AUTOPHAGY-RELATED PROTEIN 22"/>
    <property type="match status" value="1"/>
</dbReference>
<dbReference type="Pfam" id="PF11700">
    <property type="entry name" value="ATG22"/>
    <property type="match status" value="1"/>
</dbReference>
<feature type="transmembrane region" description="Helical" evidence="6">
    <location>
        <begin position="120"/>
        <end position="140"/>
    </location>
</feature>
<evidence type="ECO:0000256" key="1">
    <source>
        <dbReference type="ARBA" id="ARBA00004651"/>
    </source>
</evidence>
<keyword evidence="5 6" id="KW-0472">Membrane</keyword>
<dbReference type="InterPro" id="IPR036259">
    <property type="entry name" value="MFS_trans_sf"/>
</dbReference>
<keyword evidence="2" id="KW-0813">Transport</keyword>
<comment type="subcellular location">
    <subcellularLocation>
        <location evidence="1">Cell membrane</location>
        <topology evidence="1">Multi-pass membrane protein</topology>
    </subcellularLocation>
</comment>
<organism evidence="8 9">
    <name type="scientific">Saccharopolyspora thermophila</name>
    <dbReference type="NCBI Taxonomy" id="89367"/>
    <lineage>
        <taxon>Bacteria</taxon>
        <taxon>Bacillati</taxon>
        <taxon>Actinomycetota</taxon>
        <taxon>Actinomycetes</taxon>
        <taxon>Pseudonocardiales</taxon>
        <taxon>Pseudonocardiaceae</taxon>
        <taxon>Saccharopolyspora</taxon>
    </lineage>
</organism>
<name>A0A917NGK8_9PSEU</name>
<dbReference type="SUPFAM" id="SSF103473">
    <property type="entry name" value="MFS general substrate transporter"/>
    <property type="match status" value="1"/>
</dbReference>
<keyword evidence="3 6" id="KW-0812">Transmembrane</keyword>
<feature type="transmembrane region" description="Helical" evidence="6">
    <location>
        <begin position="146"/>
        <end position="166"/>
    </location>
</feature>
<feature type="transmembrane region" description="Helical" evidence="6">
    <location>
        <begin position="270"/>
        <end position="286"/>
    </location>
</feature>
<dbReference type="PROSITE" id="PS50850">
    <property type="entry name" value="MFS"/>
    <property type="match status" value="1"/>
</dbReference>
<dbReference type="InterPro" id="IPR050495">
    <property type="entry name" value="ATG22/LtaA_families"/>
</dbReference>
<feature type="transmembrane region" description="Helical" evidence="6">
    <location>
        <begin position="342"/>
        <end position="360"/>
    </location>
</feature>
<evidence type="ECO:0000256" key="4">
    <source>
        <dbReference type="ARBA" id="ARBA00022989"/>
    </source>
</evidence>
<dbReference type="RefSeq" id="WP_188989327.1">
    <property type="nucleotide sequence ID" value="NZ_BMMT01000013.1"/>
</dbReference>
<evidence type="ECO:0000256" key="6">
    <source>
        <dbReference type="SAM" id="Phobius"/>
    </source>
</evidence>
<proteinExistence type="predicted"/>
<sequence>MSVMDSDLAPDAARRRRREQRGWCWYDWANSVFPTSVTTVFLSLYLTSVATEGARADVARNGLNPCPGGNALVQCDISIFGLTFPAGSLWGYLLSVATVVQVVVLPITGAIADRTQSKRLMLAVFAFGGAGTTALLALVGGQDWQLGVVLFILGNICFGASVVVYYSFLPEIADADERDQVSSRGWAIGYLGGGLALAMHLVIYLGHDAVGMDSDTAVRLVFLSSGVWWAVFTLLPLTALRRHQAPEGSERGTSAVTAGFRQLLRTFRQARHFPLTLAFLGAYWIYTDGISTVSQVSAQYGSLELKLPQDSLIITLLIVQFIAFVGGMLHGTLARRIGAKKTILISLATWLAVLVAAYFVQAGQDLQFYGLAVGIGLVLGGTNALSRSLFSQMVPPGREAEYFSLYEVGERSTSWLGPLVFAGVGQATGSFRLAIISLVAFFAIGLVLVSLVPVRRAIEAVGNRPPKIL</sequence>
<feature type="transmembrane region" description="Helical" evidence="6">
    <location>
        <begin position="187"/>
        <end position="205"/>
    </location>
</feature>
<evidence type="ECO:0000256" key="5">
    <source>
        <dbReference type="ARBA" id="ARBA00023136"/>
    </source>
</evidence>
<comment type="caution">
    <text evidence="8">The sequence shown here is derived from an EMBL/GenBank/DDBJ whole genome shotgun (WGS) entry which is preliminary data.</text>
</comment>
<dbReference type="InterPro" id="IPR020846">
    <property type="entry name" value="MFS_dom"/>
</dbReference>
<protein>
    <submittedName>
        <fullName evidence="8">MFS transporter</fullName>
    </submittedName>
</protein>
<evidence type="ECO:0000313" key="8">
    <source>
        <dbReference type="EMBL" id="GGI96215.1"/>
    </source>
</evidence>
<evidence type="ECO:0000313" key="9">
    <source>
        <dbReference type="Proteomes" id="UP000597989"/>
    </source>
</evidence>
<feature type="transmembrane region" description="Helical" evidence="6">
    <location>
        <begin position="89"/>
        <end position="108"/>
    </location>
</feature>
<gene>
    <name evidence="8" type="ORF">GCM10011581_36720</name>
</gene>
<dbReference type="Proteomes" id="UP000597989">
    <property type="component" value="Unassembled WGS sequence"/>
</dbReference>
<evidence type="ECO:0000256" key="3">
    <source>
        <dbReference type="ARBA" id="ARBA00022692"/>
    </source>
</evidence>
<reference evidence="8 9" key="1">
    <citation type="journal article" date="2014" name="Int. J. Syst. Evol. Microbiol.">
        <title>Complete genome sequence of Corynebacterium casei LMG S-19264T (=DSM 44701T), isolated from a smear-ripened cheese.</title>
        <authorList>
            <consortium name="US DOE Joint Genome Institute (JGI-PGF)"/>
            <person name="Walter F."/>
            <person name="Albersmeier A."/>
            <person name="Kalinowski J."/>
            <person name="Ruckert C."/>
        </authorList>
    </citation>
    <scope>NUCLEOTIDE SEQUENCE [LARGE SCALE GENOMIC DNA]</scope>
    <source>
        <strain evidence="8 9">CGMCC 4.7206</strain>
    </source>
</reference>
<dbReference type="GO" id="GO:0022857">
    <property type="term" value="F:transmembrane transporter activity"/>
    <property type="evidence" value="ECO:0007669"/>
    <property type="project" value="InterPro"/>
</dbReference>
<feature type="domain" description="Major facilitator superfamily (MFS) profile" evidence="7">
    <location>
        <begin position="32"/>
        <end position="457"/>
    </location>
</feature>
<evidence type="ECO:0000256" key="2">
    <source>
        <dbReference type="ARBA" id="ARBA00022448"/>
    </source>
</evidence>
<evidence type="ECO:0000259" key="7">
    <source>
        <dbReference type="PROSITE" id="PS50850"/>
    </source>
</evidence>
<dbReference type="Gene3D" id="1.20.1250.20">
    <property type="entry name" value="MFS general substrate transporter like domains"/>
    <property type="match status" value="1"/>
</dbReference>
<feature type="transmembrane region" description="Helical" evidence="6">
    <location>
        <begin position="24"/>
        <end position="46"/>
    </location>
</feature>
<accession>A0A917NGK8</accession>
<feature type="transmembrane region" description="Helical" evidence="6">
    <location>
        <begin position="312"/>
        <end position="330"/>
    </location>
</feature>
<dbReference type="PANTHER" id="PTHR23519">
    <property type="entry name" value="AUTOPHAGY-RELATED PROTEIN 22"/>
    <property type="match status" value="1"/>
</dbReference>
<feature type="transmembrane region" description="Helical" evidence="6">
    <location>
        <begin position="217"/>
        <end position="237"/>
    </location>
</feature>
<feature type="transmembrane region" description="Helical" evidence="6">
    <location>
        <begin position="433"/>
        <end position="454"/>
    </location>
</feature>
<dbReference type="GO" id="GO:0005886">
    <property type="term" value="C:plasma membrane"/>
    <property type="evidence" value="ECO:0007669"/>
    <property type="project" value="UniProtKB-SubCell"/>
</dbReference>
<dbReference type="AlphaFoldDB" id="A0A917NGK8"/>
<dbReference type="EMBL" id="BMMT01000013">
    <property type="protein sequence ID" value="GGI96215.1"/>
    <property type="molecule type" value="Genomic_DNA"/>
</dbReference>
<keyword evidence="4 6" id="KW-1133">Transmembrane helix</keyword>
<dbReference type="InterPro" id="IPR024671">
    <property type="entry name" value="Atg22-like"/>
</dbReference>